<dbReference type="PANTHER" id="PTHR46564">
    <property type="entry name" value="TRANSPOSASE"/>
    <property type="match status" value="1"/>
</dbReference>
<organism evidence="2 3">
    <name type="scientific">Piloderma croceum (strain F 1598)</name>
    <dbReference type="NCBI Taxonomy" id="765440"/>
    <lineage>
        <taxon>Eukaryota</taxon>
        <taxon>Fungi</taxon>
        <taxon>Dikarya</taxon>
        <taxon>Basidiomycota</taxon>
        <taxon>Agaricomycotina</taxon>
        <taxon>Agaricomycetes</taxon>
        <taxon>Agaricomycetidae</taxon>
        <taxon>Atheliales</taxon>
        <taxon>Atheliaceae</taxon>
        <taxon>Piloderma</taxon>
    </lineage>
</organism>
<gene>
    <name evidence="2" type="ORF">PILCRDRAFT_76920</name>
</gene>
<feature type="domain" description="Tc1-like transposase DDE" evidence="1">
    <location>
        <begin position="31"/>
        <end position="164"/>
    </location>
</feature>
<evidence type="ECO:0000313" key="3">
    <source>
        <dbReference type="Proteomes" id="UP000054166"/>
    </source>
</evidence>
<dbReference type="InParanoid" id="A0A0C3BIU2"/>
<reference evidence="3" key="2">
    <citation type="submission" date="2015-01" db="EMBL/GenBank/DDBJ databases">
        <title>Evolutionary Origins and Diversification of the Mycorrhizal Mutualists.</title>
        <authorList>
            <consortium name="DOE Joint Genome Institute"/>
            <consortium name="Mycorrhizal Genomics Consortium"/>
            <person name="Kohler A."/>
            <person name="Kuo A."/>
            <person name="Nagy L.G."/>
            <person name="Floudas D."/>
            <person name="Copeland A."/>
            <person name="Barry K.W."/>
            <person name="Cichocki N."/>
            <person name="Veneault-Fourrey C."/>
            <person name="LaButti K."/>
            <person name="Lindquist E.A."/>
            <person name="Lipzen A."/>
            <person name="Lundell T."/>
            <person name="Morin E."/>
            <person name="Murat C."/>
            <person name="Riley R."/>
            <person name="Ohm R."/>
            <person name="Sun H."/>
            <person name="Tunlid A."/>
            <person name="Henrissat B."/>
            <person name="Grigoriev I.V."/>
            <person name="Hibbett D.S."/>
            <person name="Martin F."/>
        </authorList>
    </citation>
    <scope>NUCLEOTIDE SEQUENCE [LARGE SCALE GENOMIC DNA]</scope>
    <source>
        <strain evidence="3">F 1598</strain>
    </source>
</reference>
<dbReference type="HOGENOM" id="CLU_056788_11_0_1"/>
<keyword evidence="3" id="KW-1185">Reference proteome</keyword>
<sequence>THKKVSKEALEHNEHLQATWQTVMCQYEPQQLVFIDEASVDDHTIIQKWRWVPLGQALSFLWRQKFSILPALSLNGILTLDVFEGFVNQERFLIFYIWYAPLLNPFPTEHSVVVIDNCSTHHNEDIHQIIEDECVKLVYLPPYTPDFNLIEECFSFIKAWLQRHEQEVINLDV</sequence>
<reference evidence="2 3" key="1">
    <citation type="submission" date="2014-04" db="EMBL/GenBank/DDBJ databases">
        <authorList>
            <consortium name="DOE Joint Genome Institute"/>
            <person name="Kuo A."/>
            <person name="Tarkka M."/>
            <person name="Buscot F."/>
            <person name="Kohler A."/>
            <person name="Nagy L.G."/>
            <person name="Floudas D."/>
            <person name="Copeland A."/>
            <person name="Barry K.W."/>
            <person name="Cichocki N."/>
            <person name="Veneault-Fourrey C."/>
            <person name="LaButti K."/>
            <person name="Lindquist E.A."/>
            <person name="Lipzen A."/>
            <person name="Lundell T."/>
            <person name="Morin E."/>
            <person name="Murat C."/>
            <person name="Sun H."/>
            <person name="Tunlid A."/>
            <person name="Henrissat B."/>
            <person name="Grigoriev I.V."/>
            <person name="Hibbett D.S."/>
            <person name="Martin F."/>
            <person name="Nordberg H.P."/>
            <person name="Cantor M.N."/>
            <person name="Hua S.X."/>
        </authorList>
    </citation>
    <scope>NUCLEOTIDE SEQUENCE [LARGE SCALE GENOMIC DNA]</scope>
    <source>
        <strain evidence="2 3">F 1598</strain>
    </source>
</reference>
<dbReference type="InterPro" id="IPR038717">
    <property type="entry name" value="Tc1-like_DDE_dom"/>
</dbReference>
<evidence type="ECO:0000259" key="1">
    <source>
        <dbReference type="Pfam" id="PF13358"/>
    </source>
</evidence>
<dbReference type="GO" id="GO:0003676">
    <property type="term" value="F:nucleic acid binding"/>
    <property type="evidence" value="ECO:0007669"/>
    <property type="project" value="InterPro"/>
</dbReference>
<dbReference type="Pfam" id="PF13358">
    <property type="entry name" value="DDE_3"/>
    <property type="match status" value="1"/>
</dbReference>
<dbReference type="EMBL" id="KN833026">
    <property type="protein sequence ID" value="KIM77277.1"/>
    <property type="molecule type" value="Genomic_DNA"/>
</dbReference>
<proteinExistence type="predicted"/>
<dbReference type="STRING" id="765440.A0A0C3BIU2"/>
<dbReference type="AlphaFoldDB" id="A0A0C3BIU2"/>
<dbReference type="Proteomes" id="UP000054166">
    <property type="component" value="Unassembled WGS sequence"/>
</dbReference>
<name>A0A0C3BIU2_PILCF</name>
<feature type="non-terminal residue" evidence="2">
    <location>
        <position position="1"/>
    </location>
</feature>
<protein>
    <recommendedName>
        <fullName evidence="1">Tc1-like transposase DDE domain-containing protein</fullName>
    </recommendedName>
</protein>
<dbReference type="PANTHER" id="PTHR46564:SF1">
    <property type="entry name" value="TRANSPOSASE"/>
    <property type="match status" value="1"/>
</dbReference>
<dbReference type="Gene3D" id="3.30.420.10">
    <property type="entry name" value="Ribonuclease H-like superfamily/Ribonuclease H"/>
    <property type="match status" value="1"/>
</dbReference>
<dbReference type="OrthoDB" id="2142724at2759"/>
<dbReference type="InterPro" id="IPR036397">
    <property type="entry name" value="RNaseH_sf"/>
</dbReference>
<accession>A0A0C3BIU2</accession>
<evidence type="ECO:0000313" key="2">
    <source>
        <dbReference type="EMBL" id="KIM77277.1"/>
    </source>
</evidence>